<name>A0A7X0C2P8_9ACTN</name>
<dbReference type="Proteomes" id="UP000583800">
    <property type="component" value="Unassembled WGS sequence"/>
</dbReference>
<dbReference type="InterPro" id="IPR029063">
    <property type="entry name" value="SAM-dependent_MTases_sf"/>
</dbReference>
<dbReference type="InterPro" id="IPR036390">
    <property type="entry name" value="WH_DNA-bd_sf"/>
</dbReference>
<dbReference type="EMBL" id="JACHJB010000001">
    <property type="protein sequence ID" value="MBB6345569.1"/>
    <property type="molecule type" value="Genomic_DNA"/>
</dbReference>
<proteinExistence type="predicted"/>
<dbReference type="GO" id="GO:0008168">
    <property type="term" value="F:methyltransferase activity"/>
    <property type="evidence" value="ECO:0007669"/>
    <property type="project" value="UniProtKB-KW"/>
</dbReference>
<dbReference type="Gene3D" id="1.10.10.10">
    <property type="entry name" value="Winged helix-like DNA-binding domain superfamily/Winged helix DNA-binding domain"/>
    <property type="match status" value="1"/>
</dbReference>
<sequence length="349" mass="37007">MDTTKLEEFAAQIAQERVGAALSLLTHLGDQLGIWRAMAGAGPLTSADLAERTGLAERYLREWLAGQAVAGHVEYAGGRYTLPPEHAAVLADDDSPVAQAGAVQANAAMWLAADAIAEAFRTGEGFGWHRHDVRLFEGTARFFGPLYRQSLTQQWLPALDGVTARLESGARVLDVGCGHGSSTVLMAQAYPNSRFEGLDSHAGSITQAAQAAVKAGVEDRVRFTVGEAGQGRTGPWDLVCFFDALHDMGDPVGAAARARGQLAADGTLLVVEPYAADRFEDRIGDPVSMVYYAASTLCCVPNSLAQDTGTALGAQAGESRILRVLRDAGFTRARLALATDYNLVFEARG</sequence>
<keyword evidence="3" id="KW-0808">Transferase</keyword>
<dbReference type="AlphaFoldDB" id="A0A7X0C2P8"/>
<feature type="domain" description="Methyltransferase" evidence="1">
    <location>
        <begin position="167"/>
        <end position="286"/>
    </location>
</feature>
<dbReference type="Pfam" id="PF21320">
    <property type="entry name" value="WHD_Rv2258c"/>
    <property type="match status" value="1"/>
</dbReference>
<reference evidence="3 4" key="1">
    <citation type="submission" date="2020-08" db="EMBL/GenBank/DDBJ databases">
        <title>Sequencing the genomes of 1000 actinobacteria strains.</title>
        <authorList>
            <person name="Klenk H.-P."/>
        </authorList>
    </citation>
    <scope>NUCLEOTIDE SEQUENCE [LARGE SCALE GENOMIC DNA]</scope>
    <source>
        <strain evidence="3 4">DSM 45913</strain>
    </source>
</reference>
<evidence type="ECO:0000313" key="3">
    <source>
        <dbReference type="EMBL" id="MBB6345569.1"/>
    </source>
</evidence>
<gene>
    <name evidence="3" type="ORF">FHU36_002078</name>
</gene>
<dbReference type="InterPro" id="IPR036388">
    <property type="entry name" value="WH-like_DNA-bd_sf"/>
</dbReference>
<dbReference type="SUPFAM" id="SSF53335">
    <property type="entry name" value="S-adenosyl-L-methionine-dependent methyltransferases"/>
    <property type="match status" value="1"/>
</dbReference>
<dbReference type="InterPro" id="IPR025714">
    <property type="entry name" value="Methyltranfer_dom"/>
</dbReference>
<accession>A0A7X0C2P8</accession>
<keyword evidence="3" id="KW-0489">Methyltransferase</keyword>
<organism evidence="3 4">
    <name type="scientific">Nonomuraea muscovyensis</name>
    <dbReference type="NCBI Taxonomy" id="1124761"/>
    <lineage>
        <taxon>Bacteria</taxon>
        <taxon>Bacillati</taxon>
        <taxon>Actinomycetota</taxon>
        <taxon>Actinomycetes</taxon>
        <taxon>Streptosporangiales</taxon>
        <taxon>Streptosporangiaceae</taxon>
        <taxon>Nonomuraea</taxon>
    </lineage>
</organism>
<dbReference type="PANTHER" id="PTHR45128:SF2">
    <property type="entry name" value="METHYLTRANSFERASE DOMAIN-CONTAINING PROTEIN"/>
    <property type="match status" value="1"/>
</dbReference>
<comment type="caution">
    <text evidence="3">The sequence shown here is derived from an EMBL/GenBank/DDBJ whole genome shotgun (WGS) entry which is preliminary data.</text>
</comment>
<keyword evidence="4" id="KW-1185">Reference proteome</keyword>
<dbReference type="SUPFAM" id="SSF46785">
    <property type="entry name" value="Winged helix' DNA-binding domain"/>
    <property type="match status" value="1"/>
</dbReference>
<dbReference type="InterPro" id="IPR053173">
    <property type="entry name" value="SAM-binding_MTase"/>
</dbReference>
<dbReference type="PANTHER" id="PTHR45128">
    <property type="entry name" value="METHYLTRANSFERASE TYPE 11"/>
    <property type="match status" value="1"/>
</dbReference>
<dbReference type="Gene3D" id="3.40.50.150">
    <property type="entry name" value="Vaccinia Virus protein VP39"/>
    <property type="match status" value="1"/>
</dbReference>
<protein>
    <submittedName>
        <fullName evidence="3">SAM-dependent methyltransferase</fullName>
    </submittedName>
</protein>
<evidence type="ECO:0000313" key="4">
    <source>
        <dbReference type="Proteomes" id="UP000583800"/>
    </source>
</evidence>
<dbReference type="Pfam" id="PF13847">
    <property type="entry name" value="Methyltransf_31"/>
    <property type="match status" value="1"/>
</dbReference>
<feature type="domain" description="S-adenosylmethionine-dependent methyltransferase Rv2258c-like winged HTH" evidence="2">
    <location>
        <begin position="20"/>
        <end position="91"/>
    </location>
</feature>
<dbReference type="RefSeq" id="WP_185083494.1">
    <property type="nucleotide sequence ID" value="NZ_JACHJB010000001.1"/>
</dbReference>
<dbReference type="InterPro" id="IPR048711">
    <property type="entry name" value="WHD_Rv2258c"/>
</dbReference>
<dbReference type="CDD" id="cd02440">
    <property type="entry name" value="AdoMet_MTases"/>
    <property type="match status" value="1"/>
</dbReference>
<evidence type="ECO:0000259" key="2">
    <source>
        <dbReference type="Pfam" id="PF21320"/>
    </source>
</evidence>
<evidence type="ECO:0000259" key="1">
    <source>
        <dbReference type="Pfam" id="PF13847"/>
    </source>
</evidence>
<dbReference type="GO" id="GO:0032259">
    <property type="term" value="P:methylation"/>
    <property type="evidence" value="ECO:0007669"/>
    <property type="project" value="UniProtKB-KW"/>
</dbReference>